<reference evidence="2" key="1">
    <citation type="submission" date="2013-06" db="EMBL/GenBank/DDBJ databases">
        <authorList>
            <person name="Zhao Q."/>
        </authorList>
    </citation>
    <scope>NUCLEOTIDE SEQUENCE</scope>
    <source>
        <strain evidence="2">cv. W1943</strain>
    </source>
</reference>
<dbReference type="Proteomes" id="UP000008022">
    <property type="component" value="Unassembled WGS sequence"/>
</dbReference>
<name>A0A0E0QXG4_ORYRU</name>
<dbReference type="HOGENOM" id="CLU_2188048_0_0_1"/>
<dbReference type="EnsemblPlants" id="ORUFI10G05840.1">
    <property type="protein sequence ID" value="ORUFI10G05840.1"/>
    <property type="gene ID" value="ORUFI10G05840"/>
</dbReference>
<proteinExistence type="predicted"/>
<accession>A0A0E0QXG4</accession>
<sequence>MSPSSNQCFRHCRSFQSGRRICNKKSIRLEKRNVSRHRPPSSSASEDVRSLPLASVLFLRQDLIAFTTAVVQSNLSNGKRSAGGVQNQHMELVGIWISRYYNDISVFFHEAGEIYSCSNI</sequence>
<dbReference type="AlphaFoldDB" id="A0A0E0QXG4"/>
<organism evidence="1 2">
    <name type="scientific">Oryza rufipogon</name>
    <name type="common">Brownbeard rice</name>
    <name type="synonym">Asian wild rice</name>
    <dbReference type="NCBI Taxonomy" id="4529"/>
    <lineage>
        <taxon>Eukaryota</taxon>
        <taxon>Viridiplantae</taxon>
        <taxon>Streptophyta</taxon>
        <taxon>Embryophyta</taxon>
        <taxon>Tracheophyta</taxon>
        <taxon>Spermatophyta</taxon>
        <taxon>Magnoliopsida</taxon>
        <taxon>Liliopsida</taxon>
        <taxon>Poales</taxon>
        <taxon>Poaceae</taxon>
        <taxon>BOP clade</taxon>
        <taxon>Oryzoideae</taxon>
        <taxon>Oryzeae</taxon>
        <taxon>Oryzinae</taxon>
        <taxon>Oryza</taxon>
    </lineage>
</organism>
<reference evidence="1" key="2">
    <citation type="submission" date="2015-06" db="UniProtKB">
        <authorList>
            <consortium name="EnsemblPlants"/>
        </authorList>
    </citation>
    <scope>IDENTIFICATION</scope>
</reference>
<keyword evidence="2" id="KW-1185">Reference proteome</keyword>
<protein>
    <submittedName>
        <fullName evidence="1">Uncharacterized protein</fullName>
    </submittedName>
</protein>
<evidence type="ECO:0000313" key="1">
    <source>
        <dbReference type="EnsemblPlants" id="ORUFI10G05840.1"/>
    </source>
</evidence>
<evidence type="ECO:0000313" key="2">
    <source>
        <dbReference type="Proteomes" id="UP000008022"/>
    </source>
</evidence>
<dbReference type="Gramene" id="ORUFI10G05840.1">
    <property type="protein sequence ID" value="ORUFI10G05840.1"/>
    <property type="gene ID" value="ORUFI10G05840"/>
</dbReference>